<comment type="pathway">
    <text evidence="4">Glycan metabolism; N-glycan degradation.</text>
</comment>
<dbReference type="InterPro" id="IPR036156">
    <property type="entry name" value="Beta-gal/glucu_dom_sf"/>
</dbReference>
<dbReference type="FunFam" id="2.60.120.260:FF:000060">
    <property type="entry name" value="Probable beta-mannosidase"/>
    <property type="match status" value="1"/>
</dbReference>
<dbReference type="Gene3D" id="2.60.120.260">
    <property type="entry name" value="Galactose-binding domain-like"/>
    <property type="match status" value="1"/>
</dbReference>
<dbReference type="Pfam" id="PF00703">
    <property type="entry name" value="Glyco_hydro_2"/>
    <property type="match status" value="1"/>
</dbReference>
<dbReference type="GO" id="GO:0006516">
    <property type="term" value="P:glycoprotein catabolic process"/>
    <property type="evidence" value="ECO:0007669"/>
    <property type="project" value="TreeGrafter"/>
</dbReference>
<dbReference type="RefSeq" id="WP_011758423.1">
    <property type="nucleotide sequence ID" value="NC_008700.1"/>
</dbReference>
<evidence type="ECO:0000313" key="20">
    <source>
        <dbReference type="EMBL" id="ABL98513.1"/>
    </source>
</evidence>
<dbReference type="PANTHER" id="PTHR43730:SF1">
    <property type="entry name" value="BETA-MANNOSIDASE"/>
    <property type="match status" value="1"/>
</dbReference>
<keyword evidence="11" id="KW-0458">Lysosome</keyword>
<keyword evidence="12 20" id="KW-0326">Glycosidase</keyword>
<dbReference type="Pfam" id="PF17786">
    <property type="entry name" value="Mannosidase_ig"/>
    <property type="match status" value="1"/>
</dbReference>
<evidence type="ECO:0000259" key="16">
    <source>
        <dbReference type="Pfam" id="PF00703"/>
    </source>
</evidence>
<evidence type="ECO:0000256" key="12">
    <source>
        <dbReference type="ARBA" id="ARBA00023295"/>
    </source>
</evidence>
<protein>
    <recommendedName>
        <fullName evidence="14">Beta-mannosidase B</fullName>
        <ecNumber evidence="6">3.2.1.25</ecNumber>
    </recommendedName>
    <alternativeName>
        <fullName evidence="15">Mannanase B</fullName>
    </alternativeName>
</protein>
<evidence type="ECO:0000256" key="9">
    <source>
        <dbReference type="ARBA" id="ARBA00022801"/>
    </source>
</evidence>
<dbReference type="InterPro" id="IPR050887">
    <property type="entry name" value="Beta-mannosidase_GH2"/>
</dbReference>
<dbReference type="Pfam" id="PF22666">
    <property type="entry name" value="Glyco_hydro_2_N2"/>
    <property type="match status" value="1"/>
</dbReference>
<sequence>MTTHSFEPFGQSLNSLGQSMDLGGQWQFRQQGKAEWLPAQVPGCNFTDLLANGLIDDPFYRDNEEKLQWIEQEDWQYRKTFSLDTDWWQNDEVQLVADGLDTYCDLYLNGHKLGDSRNMFIGQRISCKSLLKVGENLLEIHFRSPIKETLPLHQAAGFTYPAENDKSVEKLSVYNRKAPCHFGWDWGPRFVTSGIWRAIGLQGIKRGRIDGVHFVQHSLSSDKAEFSFDVSLALCNTDNQEGELSLRVACPAAPELNREVPLNRDVPLTEQSALRLDFELTNPNLWWPNGLGEAHLYEFHFTLLAGDEPLAQHSQAVGLRTLEVINEADGMGQSFYLRVNGQPVFMKGANYIPGDSFIHRMTPDRHQADFDAVVDANMNMLRVWGGGVYQDEVFYRLADENGILIWQDFMFACSLYPADEAFLDNVREEAVYNIKRLRNHPCLALWCGNNEVDMGIKHWQWPEKFGYSDELYARLKNDYIRLFDECLPGAVAELDAGRFYLRSSPIGFWEEDMDHIGNHHYWGVWHGEEPFSEYQKRIPRFMSEFGFQSFPLASSMARFTEETDWHLESSVLRVHQKHPRGNKLIRSYMEQEYRDPENFPRLLFLSQVQQAEGLKLAFEAHRAARPFCMGSLYWQLNDTWPAASWSGIDYYGRWKALHYQAKRSFRTDLLVVDEVDGAVRVRLVSDRLKSVKARLVLELLDFDGNCLWQEQQALDTPKNTSTQVCQLERASLLGEHNPCQLMLRGRLLDEQGQLLTDCLYYFVPSKDLALKTPALTLEPSFDAEGLRLTLNTNTLIRQCHLELPEVAGNCSGHCSGNFSDNFFDLVPGEPKCIHIALLGMDEDTKAALVKGIRCQSLVQEETQ</sequence>
<dbReference type="PANTHER" id="PTHR43730">
    <property type="entry name" value="BETA-MANNOSIDASE"/>
    <property type="match status" value="1"/>
</dbReference>
<feature type="domain" description="Beta-mannosidase-like galactose-binding" evidence="19">
    <location>
        <begin position="26"/>
        <end position="197"/>
    </location>
</feature>
<evidence type="ECO:0000256" key="4">
    <source>
        <dbReference type="ARBA" id="ARBA00004740"/>
    </source>
</evidence>
<dbReference type="AlphaFoldDB" id="A1S2A7"/>
<dbReference type="InterPro" id="IPR041625">
    <property type="entry name" value="Beta-mannosidase_Ig"/>
</dbReference>
<evidence type="ECO:0000256" key="2">
    <source>
        <dbReference type="ARBA" id="ARBA00004371"/>
    </source>
</evidence>
<dbReference type="Pfam" id="PF17753">
    <property type="entry name" value="Ig_mannosidase"/>
    <property type="match status" value="1"/>
</dbReference>
<comment type="catalytic activity">
    <reaction evidence="1">
        <text>Hydrolysis of terminal, non-reducing beta-D-mannose residues in beta-D-mannosides.</text>
        <dbReference type="EC" id="3.2.1.25"/>
    </reaction>
</comment>
<keyword evidence="7" id="KW-0964">Secreted</keyword>
<dbReference type="HOGENOM" id="CLU_005015_3_2_6"/>
<evidence type="ECO:0000256" key="13">
    <source>
        <dbReference type="ARBA" id="ARBA00038429"/>
    </source>
</evidence>
<dbReference type="STRING" id="326297.Sama_0302"/>
<feature type="domain" description="Glycoside hydrolase family 2 immunoglobulin-like beta-sandwich" evidence="16">
    <location>
        <begin position="209"/>
        <end position="320"/>
    </location>
</feature>
<organism evidence="20 21">
    <name type="scientific">Shewanella amazonensis (strain ATCC BAA-1098 / SB2B)</name>
    <dbReference type="NCBI Taxonomy" id="326297"/>
    <lineage>
        <taxon>Bacteria</taxon>
        <taxon>Pseudomonadati</taxon>
        <taxon>Pseudomonadota</taxon>
        <taxon>Gammaproteobacteria</taxon>
        <taxon>Alteromonadales</taxon>
        <taxon>Shewanellaceae</taxon>
        <taxon>Shewanella</taxon>
    </lineage>
</organism>
<evidence type="ECO:0000259" key="17">
    <source>
        <dbReference type="Pfam" id="PF17753"/>
    </source>
</evidence>
<dbReference type="InterPro" id="IPR017853">
    <property type="entry name" value="GH"/>
</dbReference>
<proteinExistence type="inferred from homology"/>
<feature type="domain" description="Beta-mannosidase Ig-fold" evidence="17">
    <location>
        <begin position="770"/>
        <end position="858"/>
    </location>
</feature>
<dbReference type="GO" id="GO:0005975">
    <property type="term" value="P:carbohydrate metabolic process"/>
    <property type="evidence" value="ECO:0007669"/>
    <property type="project" value="InterPro"/>
</dbReference>
<evidence type="ECO:0000256" key="11">
    <source>
        <dbReference type="ARBA" id="ARBA00023228"/>
    </source>
</evidence>
<dbReference type="SUPFAM" id="SSF51445">
    <property type="entry name" value="(Trans)glycosidases"/>
    <property type="match status" value="1"/>
</dbReference>
<dbReference type="SUPFAM" id="SSF49785">
    <property type="entry name" value="Galactose-binding domain-like"/>
    <property type="match status" value="1"/>
</dbReference>
<evidence type="ECO:0000256" key="1">
    <source>
        <dbReference type="ARBA" id="ARBA00000829"/>
    </source>
</evidence>
<dbReference type="InterPro" id="IPR006102">
    <property type="entry name" value="Ig-like_GH2"/>
</dbReference>
<keyword evidence="21" id="KW-1185">Reference proteome</keyword>
<dbReference type="OrthoDB" id="9758603at2"/>
<dbReference type="KEGG" id="saz:Sama_0302"/>
<dbReference type="SUPFAM" id="SSF49303">
    <property type="entry name" value="beta-Galactosidase/glucuronidase domain"/>
    <property type="match status" value="3"/>
</dbReference>
<dbReference type="EMBL" id="CP000507">
    <property type="protein sequence ID" value="ABL98513.1"/>
    <property type="molecule type" value="Genomic_DNA"/>
</dbReference>
<evidence type="ECO:0000313" key="21">
    <source>
        <dbReference type="Proteomes" id="UP000009175"/>
    </source>
</evidence>
<dbReference type="CAZy" id="GH2">
    <property type="family name" value="Glycoside Hydrolase Family 2"/>
</dbReference>
<dbReference type="Gene3D" id="3.20.20.80">
    <property type="entry name" value="Glycosidases"/>
    <property type="match status" value="1"/>
</dbReference>
<evidence type="ECO:0000256" key="15">
    <source>
        <dbReference type="ARBA" id="ARBA00041614"/>
    </source>
</evidence>
<dbReference type="GO" id="GO:0005764">
    <property type="term" value="C:lysosome"/>
    <property type="evidence" value="ECO:0007669"/>
    <property type="project" value="UniProtKB-SubCell"/>
</dbReference>
<dbReference type="Gene3D" id="2.60.40.10">
    <property type="entry name" value="Immunoglobulins"/>
    <property type="match status" value="3"/>
</dbReference>
<dbReference type="EC" id="3.2.1.25" evidence="6"/>
<name>A1S2A7_SHEAM</name>
<dbReference type="InterPro" id="IPR054593">
    <property type="entry name" value="Beta-mannosidase-like_N2"/>
</dbReference>
<keyword evidence="9 20" id="KW-0378">Hydrolase</keyword>
<keyword evidence="8" id="KW-0732">Signal</keyword>
<accession>A1S2A7</accession>
<dbReference type="GO" id="GO:0004567">
    <property type="term" value="F:beta-mannosidase activity"/>
    <property type="evidence" value="ECO:0007669"/>
    <property type="project" value="UniProtKB-EC"/>
</dbReference>
<dbReference type="FunFam" id="3.20.20.80:FF:000050">
    <property type="entry name" value="Beta-mannosidase B"/>
    <property type="match status" value="1"/>
</dbReference>
<comment type="subcellular location">
    <subcellularLocation>
        <location evidence="2">Lysosome</location>
    </subcellularLocation>
    <subcellularLocation>
        <location evidence="3">Secreted</location>
    </subcellularLocation>
</comment>
<reference evidence="20 21" key="1">
    <citation type="submission" date="2006-12" db="EMBL/GenBank/DDBJ databases">
        <title>Complete sequence of Shewanella amazonensis SB2B.</title>
        <authorList>
            <consortium name="US DOE Joint Genome Institute"/>
            <person name="Copeland A."/>
            <person name="Lucas S."/>
            <person name="Lapidus A."/>
            <person name="Barry K."/>
            <person name="Detter J.C."/>
            <person name="Glavina del Rio T."/>
            <person name="Hammon N."/>
            <person name="Israni S."/>
            <person name="Dalin E."/>
            <person name="Tice H."/>
            <person name="Pitluck S."/>
            <person name="Munk A.C."/>
            <person name="Brettin T."/>
            <person name="Bruce D."/>
            <person name="Han C."/>
            <person name="Tapia R."/>
            <person name="Gilna P."/>
            <person name="Schmutz J."/>
            <person name="Larimer F."/>
            <person name="Land M."/>
            <person name="Hauser L."/>
            <person name="Kyrpides N."/>
            <person name="Mikhailova N."/>
            <person name="Fredrickson J."/>
            <person name="Richardson P."/>
        </authorList>
    </citation>
    <scope>NUCLEOTIDE SEQUENCE [LARGE SCALE GENOMIC DNA]</scope>
    <source>
        <strain evidence="21">ATCC BAA-1098 / SB2B</strain>
    </source>
</reference>
<evidence type="ECO:0000256" key="3">
    <source>
        <dbReference type="ARBA" id="ARBA00004613"/>
    </source>
</evidence>
<evidence type="ECO:0000259" key="18">
    <source>
        <dbReference type="Pfam" id="PF17786"/>
    </source>
</evidence>
<comment type="subunit">
    <text evidence="5">Homodimer.</text>
</comment>
<dbReference type="Proteomes" id="UP000009175">
    <property type="component" value="Chromosome"/>
</dbReference>
<dbReference type="InterPro" id="IPR041447">
    <property type="entry name" value="Mannosidase_ig"/>
</dbReference>
<evidence type="ECO:0000256" key="6">
    <source>
        <dbReference type="ARBA" id="ARBA00012754"/>
    </source>
</evidence>
<evidence type="ECO:0000256" key="10">
    <source>
        <dbReference type="ARBA" id="ARBA00023180"/>
    </source>
</evidence>
<evidence type="ECO:0000256" key="7">
    <source>
        <dbReference type="ARBA" id="ARBA00022525"/>
    </source>
</evidence>
<comment type="similarity">
    <text evidence="13">Belongs to the glycosyl hydrolase 2 family. Beta-mannosidase B subfamily.</text>
</comment>
<gene>
    <name evidence="20" type="ordered locus">Sama_0302</name>
</gene>
<dbReference type="eggNOG" id="COG3250">
    <property type="taxonomic scope" value="Bacteria"/>
</dbReference>
<evidence type="ECO:0000256" key="5">
    <source>
        <dbReference type="ARBA" id="ARBA00011738"/>
    </source>
</evidence>
<keyword evidence="10" id="KW-0325">Glycoprotein</keyword>
<evidence type="ECO:0000256" key="14">
    <source>
        <dbReference type="ARBA" id="ARBA00041069"/>
    </source>
</evidence>
<feature type="domain" description="Mannosidase Ig/CBM-like" evidence="18">
    <location>
        <begin position="678"/>
        <end position="767"/>
    </location>
</feature>
<dbReference type="InterPro" id="IPR008979">
    <property type="entry name" value="Galactose-bd-like_sf"/>
</dbReference>
<evidence type="ECO:0000259" key="19">
    <source>
        <dbReference type="Pfam" id="PF22666"/>
    </source>
</evidence>
<evidence type="ECO:0000256" key="8">
    <source>
        <dbReference type="ARBA" id="ARBA00022729"/>
    </source>
</evidence>
<dbReference type="GO" id="GO:0005576">
    <property type="term" value="C:extracellular region"/>
    <property type="evidence" value="ECO:0007669"/>
    <property type="project" value="UniProtKB-SubCell"/>
</dbReference>
<dbReference type="InterPro" id="IPR013783">
    <property type="entry name" value="Ig-like_fold"/>
</dbReference>